<name>S5VMD0_9CAUD</name>
<dbReference type="Proteomes" id="UP000015545">
    <property type="component" value="Segment"/>
</dbReference>
<protein>
    <submittedName>
        <fullName evidence="1">Uncharacterized protein</fullName>
    </submittedName>
</protein>
<keyword evidence="2" id="KW-1185">Reference proteome</keyword>
<organism evidence="1 2">
    <name type="scientific">Pseudomonas phage PaBG</name>
    <dbReference type="NCBI Taxonomy" id="1335230"/>
    <lineage>
        <taxon>Viruses</taxon>
        <taxon>Duplodnaviria</taxon>
        <taxon>Heunggongvirae</taxon>
        <taxon>Uroviricota</taxon>
        <taxon>Caudoviricetes</taxon>
        <taxon>Baikalvirus</taxon>
        <taxon>Baikalvirus PaBG</taxon>
    </lineage>
</organism>
<dbReference type="EMBL" id="KF147891">
    <property type="protein sequence ID" value="AGS82049.1"/>
    <property type="molecule type" value="Genomic_DNA"/>
</dbReference>
<evidence type="ECO:0000313" key="2">
    <source>
        <dbReference type="Proteomes" id="UP000015545"/>
    </source>
</evidence>
<accession>S5VMD0</accession>
<reference evidence="1 2" key="1">
    <citation type="journal article" date="2014" name="Genome Announc.">
        <title>Complete Genome Sequence of the Novel Giant Pseudomonas Phage PaBG.</title>
        <authorList>
            <person name="Sykilinda N.N."/>
            <person name="Bondar A.A."/>
            <person name="Gorshkova A.S."/>
            <person name="Kurochkina L.P."/>
            <person name="Kulikov E.E."/>
            <person name="Shneider M.M."/>
            <person name="Kadykov V.A."/>
            <person name="Solovjeva N.V."/>
            <person name="Kabilov M.R."/>
            <person name="Mesyanzhinov V.V."/>
            <person name="Vlassov V.V."/>
            <person name="Drukker V.V."/>
            <person name="Miroshnikov K.A."/>
        </authorList>
    </citation>
    <scope>NUCLEOTIDE SEQUENCE [LARGE SCALE GENOMIC DNA]</scope>
</reference>
<gene>
    <name evidence="1" type="ORF">PaBG_00165</name>
</gene>
<sequence>MKCNIKIMWQDIFARDTLFEALTPHTKKFSVSTEVDDGVYWLGADAVQERISVNVYAASLGRDNDAVADRIVELYRTRNVRYVALDTRHVNQDVYHAWLEKLQARLPDPIYVFDPSVGGPYFDQLIQDMNDGVTRIPERALPDASATGRDNGEEHW</sequence>
<proteinExistence type="predicted"/>
<evidence type="ECO:0000313" key="1">
    <source>
        <dbReference type="EMBL" id="AGS82049.1"/>
    </source>
</evidence>
<dbReference type="RefSeq" id="YP_008433496.1">
    <property type="nucleotide sequence ID" value="NC_022096.1"/>
</dbReference>
<dbReference type="KEGG" id="vg:16574851"/>